<dbReference type="Pfam" id="PF00004">
    <property type="entry name" value="AAA"/>
    <property type="match status" value="2"/>
</dbReference>
<name>A0ABS3VS00_MICEH</name>
<dbReference type="InterPro" id="IPR039448">
    <property type="entry name" value="Beta_helix"/>
</dbReference>
<dbReference type="InterPro" id="IPR027417">
    <property type="entry name" value="P-loop_NTPase"/>
</dbReference>
<dbReference type="InterPro" id="IPR003593">
    <property type="entry name" value="AAA+_ATPase"/>
</dbReference>
<dbReference type="InterPro" id="IPR050773">
    <property type="entry name" value="CbxX/CfxQ_RuBisCO_ESX"/>
</dbReference>
<gene>
    <name evidence="6" type="ORF">GSF22_15005</name>
</gene>
<proteinExistence type="inferred from homology"/>
<keyword evidence="2" id="KW-0547">Nucleotide-binding</keyword>
<evidence type="ECO:0000256" key="2">
    <source>
        <dbReference type="ARBA" id="ARBA00022741"/>
    </source>
</evidence>
<dbReference type="InterPro" id="IPR011050">
    <property type="entry name" value="Pectin_lyase_fold/virulence"/>
</dbReference>
<dbReference type="PANTHER" id="PTHR43392:SF2">
    <property type="entry name" value="AAA-TYPE ATPASE FAMILY PROTEIN _ ANKYRIN REPEAT FAMILY PROTEIN"/>
    <property type="match status" value="1"/>
</dbReference>
<accession>A0ABS3VS00</accession>
<dbReference type="Gene3D" id="1.10.8.60">
    <property type="match status" value="2"/>
</dbReference>
<dbReference type="InterPro" id="IPR012334">
    <property type="entry name" value="Pectin_lyas_fold"/>
</dbReference>
<dbReference type="PANTHER" id="PTHR43392">
    <property type="entry name" value="AAA-TYPE ATPASE FAMILY PROTEIN / ANKYRIN REPEAT FAMILY PROTEIN"/>
    <property type="match status" value="1"/>
</dbReference>
<evidence type="ECO:0000313" key="6">
    <source>
        <dbReference type="EMBL" id="MBO4207309.1"/>
    </source>
</evidence>
<dbReference type="InterPro" id="IPR006626">
    <property type="entry name" value="PbH1"/>
</dbReference>
<reference evidence="6 7" key="1">
    <citation type="submission" date="2019-12" db="EMBL/GenBank/DDBJ databases">
        <title>Whole genome sequencing of endophytic Actinobacterium Micromonospora sp. MPMI6T.</title>
        <authorList>
            <person name="Evv R."/>
            <person name="Podile A.R."/>
        </authorList>
    </citation>
    <scope>NUCLEOTIDE SEQUENCE [LARGE SCALE GENOMIC DNA]</scope>
    <source>
        <strain evidence="6 7">MPMI6</strain>
    </source>
</reference>
<evidence type="ECO:0000256" key="3">
    <source>
        <dbReference type="ARBA" id="ARBA00022840"/>
    </source>
</evidence>
<dbReference type="InterPro" id="IPR003959">
    <property type="entry name" value="ATPase_AAA_core"/>
</dbReference>
<keyword evidence="3" id="KW-0067">ATP-binding</keyword>
<evidence type="ECO:0000313" key="7">
    <source>
        <dbReference type="Proteomes" id="UP000823521"/>
    </source>
</evidence>
<evidence type="ECO:0000256" key="4">
    <source>
        <dbReference type="SAM" id="MobiDB-lite"/>
    </source>
</evidence>
<feature type="domain" description="AAA+ ATPase" evidence="5">
    <location>
        <begin position="610"/>
        <end position="750"/>
    </location>
</feature>
<evidence type="ECO:0000259" key="5">
    <source>
        <dbReference type="SMART" id="SM00382"/>
    </source>
</evidence>
<comment type="caution">
    <text evidence="6">The sequence shown here is derived from an EMBL/GenBank/DDBJ whole genome shotgun (WGS) entry which is preliminary data.</text>
</comment>
<keyword evidence="7" id="KW-1185">Reference proteome</keyword>
<dbReference type="InterPro" id="IPR000641">
    <property type="entry name" value="CbxX/CfxQ"/>
</dbReference>
<comment type="similarity">
    <text evidence="1">Belongs to the CbxX/CfxQ family.</text>
</comment>
<dbReference type="Pfam" id="PF17866">
    <property type="entry name" value="AAA_lid_6"/>
    <property type="match status" value="2"/>
</dbReference>
<dbReference type="SMART" id="SM00710">
    <property type="entry name" value="PbH1"/>
    <property type="match status" value="17"/>
</dbReference>
<evidence type="ECO:0000256" key="1">
    <source>
        <dbReference type="ARBA" id="ARBA00010378"/>
    </source>
</evidence>
<feature type="domain" description="AAA+ ATPase" evidence="5">
    <location>
        <begin position="893"/>
        <end position="1033"/>
    </location>
</feature>
<sequence>MNRRVLTVSATQPDCHRTISAALAVAEAGAIINVLPGTYPETLTLRAPCTITAEQGRGSVTITPTAGSAVVMATDTAMLSGLLLVNADRDRATVDIPVGRLRLDDCELSARSGAAVFVRDGAAVSMNGGRISNPVGAGIVAVTNAEGLVDQTTITDIGTSGVVLGSGADLTVRECTVSDVRGNGVCGTDGARGTVEACRFTRIAGPAVAVDKQSVTRIVRTSVTDSAEVGIFVTGGARPVIEECTVDGSGAAGILLDAGAAPQFRACTVNRARGPGVHVTGRSTGTFDGCAVRDGHGGGIIVTGASDPSFTGCAVSACDGVAVTVDDRATGTFDALTVRDVTGHGVVISGEADPLLRGVSVAGCQGHGISVVEQGRGRIERSQVTGSRLAGVHTASGGRPDLTGSTITDGADAGLLVAVDGRAALRDCEISGAATAGIRVQAGGELSADECRVHHCGDVGVDVGVDASAWLATCEIYANRSHGIAVDSRLPVTVKDCTVRGNTGSGLMQTAGEALSVKELTSMDNGQHDRYGTVDSVNGSPLAPAPVAGATGVTEPARPAETEPATVDGLLAELQALVGLAGVKQEVAMLVNLQQMAKLRREAGLPAPPMSRHLIFAGPPGTGKTTIARLYAQILRGLGTLRKGHVVEVARADLVAQFVGATAIKTTEKVEAALGGVLFVDEAYALSAESGNGADFGQEAIDTLVKLMEDHRDDIVVIAAGYSHEMRTFLASNPGLASRFSRTIEFENYTVDELVTIVEGFCRLHRYTLDYGTRSALAAYFEQVPRDGNFGNGRTARKVFEEMIGRQAQRLARAASVTAPDLTRLIPADVGEPPAGGVGVGAADNQRTGLDQLRDRLDRMVGLDSVKREVTNVVNLLTAARRRKEAGLPVPSISRHLVFSGGPGTGKTTVARLYGELLAALGVLRTGQLVEVSRADLVAEYVGQTAQRTREAFDRARGGVLFVDEAYTLAPADRSVNDFGREAVDTLIKLMEDHRDDVVVIAAGYADEMQRFLDAYAGLGSRFSHVVEFEDYTPEQLLTIVEQHAETAGYELDLSARTAVLEQFRTTARGPWFGNGRFARRTLDQMITRQANRISQLADITLDDLRTLTIDDVTPAVAMGPGPQ</sequence>
<dbReference type="SUPFAM" id="SSF52540">
    <property type="entry name" value="P-loop containing nucleoside triphosphate hydrolases"/>
    <property type="match status" value="2"/>
</dbReference>
<dbReference type="Pfam" id="PF13229">
    <property type="entry name" value="Beta_helix"/>
    <property type="match status" value="3"/>
</dbReference>
<dbReference type="Proteomes" id="UP000823521">
    <property type="component" value="Unassembled WGS sequence"/>
</dbReference>
<dbReference type="Gene3D" id="2.160.20.10">
    <property type="entry name" value="Single-stranded right-handed beta-helix, Pectin lyase-like"/>
    <property type="match status" value="3"/>
</dbReference>
<dbReference type="Gene3D" id="3.40.50.300">
    <property type="entry name" value="P-loop containing nucleotide triphosphate hydrolases"/>
    <property type="match status" value="2"/>
</dbReference>
<organism evidence="6 7">
    <name type="scientific">Micromonospora echinofusca</name>
    <dbReference type="NCBI Taxonomy" id="47858"/>
    <lineage>
        <taxon>Bacteria</taxon>
        <taxon>Bacillati</taxon>
        <taxon>Actinomycetota</taxon>
        <taxon>Actinomycetes</taxon>
        <taxon>Micromonosporales</taxon>
        <taxon>Micromonosporaceae</taxon>
        <taxon>Micromonospora</taxon>
    </lineage>
</organism>
<dbReference type="CDD" id="cd00009">
    <property type="entry name" value="AAA"/>
    <property type="match status" value="1"/>
</dbReference>
<dbReference type="InterPro" id="IPR041627">
    <property type="entry name" value="AAA_lid_6"/>
</dbReference>
<feature type="region of interest" description="Disordered" evidence="4">
    <location>
        <begin position="543"/>
        <end position="562"/>
    </location>
</feature>
<dbReference type="SMART" id="SM00382">
    <property type="entry name" value="AAA"/>
    <property type="match status" value="2"/>
</dbReference>
<protein>
    <submittedName>
        <fullName evidence="6">AAA family ATPase</fullName>
    </submittedName>
</protein>
<dbReference type="PRINTS" id="PR00819">
    <property type="entry name" value="CBXCFQXSUPER"/>
</dbReference>
<dbReference type="SUPFAM" id="SSF51126">
    <property type="entry name" value="Pectin lyase-like"/>
    <property type="match status" value="3"/>
</dbReference>
<dbReference type="EMBL" id="WVUH01000115">
    <property type="protein sequence ID" value="MBO4207309.1"/>
    <property type="molecule type" value="Genomic_DNA"/>
</dbReference>